<dbReference type="InterPro" id="IPR003141">
    <property type="entry name" value="Pol/His_phosphatase_N"/>
</dbReference>
<dbReference type="Pfam" id="PF02811">
    <property type="entry name" value="PHP"/>
    <property type="match status" value="1"/>
</dbReference>
<dbReference type="EMBL" id="FOZN01000003">
    <property type="protein sequence ID" value="SFS15460.1"/>
    <property type="molecule type" value="Genomic_DNA"/>
</dbReference>
<gene>
    <name evidence="2" type="ORF">SAMN04487783_2041</name>
</gene>
<dbReference type="PANTHER" id="PTHR42924">
    <property type="entry name" value="EXONUCLEASE"/>
    <property type="match status" value="1"/>
</dbReference>
<dbReference type="Gene3D" id="1.10.150.650">
    <property type="match status" value="1"/>
</dbReference>
<keyword evidence="3" id="KW-1185">Reference proteome</keyword>
<dbReference type="RefSeq" id="WP_092918477.1">
    <property type="nucleotide sequence ID" value="NZ_FOZN01000003.1"/>
</dbReference>
<accession>A0AA94L030</accession>
<dbReference type="PANTHER" id="PTHR42924:SF3">
    <property type="entry name" value="POLYMERASE_HISTIDINOL PHOSPHATASE N-TERMINAL DOMAIN-CONTAINING PROTEIN"/>
    <property type="match status" value="1"/>
</dbReference>
<dbReference type="Proteomes" id="UP000198506">
    <property type="component" value="Unassembled WGS sequence"/>
</dbReference>
<dbReference type="GO" id="GO:0004534">
    <property type="term" value="F:5'-3' RNA exonuclease activity"/>
    <property type="evidence" value="ECO:0007669"/>
    <property type="project" value="TreeGrafter"/>
</dbReference>
<evidence type="ECO:0000313" key="2">
    <source>
        <dbReference type="EMBL" id="SFS15460.1"/>
    </source>
</evidence>
<comment type="caution">
    <text evidence="2">The sequence shown here is derived from an EMBL/GenBank/DDBJ whole genome shotgun (WGS) entry which is preliminary data.</text>
</comment>
<name>A0AA94L030_9MICO</name>
<dbReference type="InterPro" id="IPR052018">
    <property type="entry name" value="PHP_domain"/>
</dbReference>
<dbReference type="CDD" id="cd07438">
    <property type="entry name" value="PHP_HisPPase_AMP"/>
    <property type="match status" value="1"/>
</dbReference>
<dbReference type="GO" id="GO:0035312">
    <property type="term" value="F:5'-3' DNA exonuclease activity"/>
    <property type="evidence" value="ECO:0007669"/>
    <property type="project" value="TreeGrafter"/>
</dbReference>
<sequence length="303" mass="31925">MERDGRASAGAAGPAAFDWTAAGPADLHVHSRESDGTDAPGDVVRAAAAAGLGVVALTDHDTVSGWVEATEAAHASGIALLPGVEFSSQIGPASVHVLGYLLDPESAAFMGERERIRAERITRAERMVHAIGRDYPLTWQHVEQHSAPGATIGRPHIADALVSLGIVTDRSAAFEGILHWQGGYYTPHRAPAPEEAIAIIREAGGVSVLAHPGGRGRPVLRMGVLGDLVAAGLDGVEVWHRDNDERDRRRLLADADRLDLLVTGSSDYHGSGKPNRLGEHTTDAAVVAEIVRRATGWAPVLPV</sequence>
<dbReference type="InterPro" id="IPR016195">
    <property type="entry name" value="Pol/histidinol_Pase-like"/>
</dbReference>
<organism evidence="2 3">
    <name type="scientific">Agrococcus baldri</name>
    <dbReference type="NCBI Taxonomy" id="153730"/>
    <lineage>
        <taxon>Bacteria</taxon>
        <taxon>Bacillati</taxon>
        <taxon>Actinomycetota</taxon>
        <taxon>Actinomycetes</taxon>
        <taxon>Micrococcales</taxon>
        <taxon>Microbacteriaceae</taxon>
        <taxon>Agrococcus</taxon>
    </lineage>
</organism>
<dbReference type="InterPro" id="IPR004013">
    <property type="entry name" value="PHP_dom"/>
</dbReference>
<reference evidence="2 3" key="1">
    <citation type="submission" date="2016-10" db="EMBL/GenBank/DDBJ databases">
        <authorList>
            <person name="Varghese N."/>
            <person name="Submissions S."/>
        </authorList>
    </citation>
    <scope>NUCLEOTIDE SEQUENCE [LARGE SCALE GENOMIC DNA]</scope>
    <source>
        <strain evidence="2 3">IAM 15147</strain>
    </source>
</reference>
<feature type="domain" description="Polymerase/histidinol phosphatase N-terminal" evidence="1">
    <location>
        <begin position="25"/>
        <end position="90"/>
    </location>
</feature>
<dbReference type="SUPFAM" id="SSF89550">
    <property type="entry name" value="PHP domain-like"/>
    <property type="match status" value="1"/>
</dbReference>
<protein>
    <recommendedName>
        <fullName evidence="1">Polymerase/histidinol phosphatase N-terminal domain-containing protein</fullName>
    </recommendedName>
</protein>
<evidence type="ECO:0000313" key="3">
    <source>
        <dbReference type="Proteomes" id="UP000198506"/>
    </source>
</evidence>
<dbReference type="SMART" id="SM00481">
    <property type="entry name" value="POLIIIAc"/>
    <property type="match status" value="1"/>
</dbReference>
<dbReference type="AlphaFoldDB" id="A0AA94L030"/>
<proteinExistence type="predicted"/>
<evidence type="ECO:0000259" key="1">
    <source>
        <dbReference type="SMART" id="SM00481"/>
    </source>
</evidence>
<dbReference type="Gene3D" id="3.20.20.140">
    <property type="entry name" value="Metal-dependent hydrolases"/>
    <property type="match status" value="1"/>
</dbReference>